<keyword evidence="5" id="KW-1185">Reference proteome</keyword>
<evidence type="ECO:0000259" key="3">
    <source>
        <dbReference type="Pfam" id="PF13699"/>
    </source>
</evidence>
<evidence type="ECO:0000313" key="5">
    <source>
        <dbReference type="Proteomes" id="UP000232638"/>
    </source>
</evidence>
<gene>
    <name evidence="4" type="ORF">THSYN_15420</name>
</gene>
<dbReference type="InterPro" id="IPR025295">
    <property type="entry name" value="eCIS_core_dom"/>
</dbReference>
<protein>
    <recommendedName>
        <fullName evidence="3">eCIS core domain-containing protein</fullName>
    </recommendedName>
</protein>
<dbReference type="EMBL" id="CP020370">
    <property type="protein sequence ID" value="AUB82201.1"/>
    <property type="molecule type" value="Genomic_DNA"/>
</dbReference>
<organism evidence="4 5">
    <name type="scientific">Candidatus Thiodictyon syntrophicum</name>
    <dbReference type="NCBI Taxonomy" id="1166950"/>
    <lineage>
        <taxon>Bacteria</taxon>
        <taxon>Pseudomonadati</taxon>
        <taxon>Pseudomonadota</taxon>
        <taxon>Gammaproteobacteria</taxon>
        <taxon>Chromatiales</taxon>
        <taxon>Chromatiaceae</taxon>
        <taxon>Thiodictyon</taxon>
    </lineage>
</organism>
<feature type="transmembrane region" description="Helical" evidence="2">
    <location>
        <begin position="919"/>
        <end position="939"/>
    </location>
</feature>
<feature type="region of interest" description="Disordered" evidence="1">
    <location>
        <begin position="94"/>
        <end position="119"/>
    </location>
</feature>
<reference evidence="4 5" key="1">
    <citation type="submission" date="2017-03" db="EMBL/GenBank/DDBJ databases">
        <title>Complete genome sequence of Candidatus 'Thiodictyon syntrophicum' sp. nov. strain Cad16T, a photolithoautotroph purple sulfur bacterium isolated from an alpine meromictic lake.</title>
        <authorList>
            <person name="Luedin S.M."/>
            <person name="Pothier J.F."/>
            <person name="Danza F."/>
            <person name="Storelli N."/>
            <person name="Wittwer M."/>
            <person name="Tonolla M."/>
        </authorList>
    </citation>
    <scope>NUCLEOTIDE SEQUENCE [LARGE SCALE GENOMIC DNA]</scope>
    <source>
        <strain evidence="4 5">Cad16T</strain>
    </source>
</reference>
<feature type="region of interest" description="Disordered" evidence="1">
    <location>
        <begin position="1"/>
        <end position="35"/>
    </location>
</feature>
<dbReference type="Gene3D" id="1.20.120.20">
    <property type="entry name" value="Apolipoprotein"/>
    <property type="match status" value="1"/>
</dbReference>
<feature type="domain" description="eCIS core" evidence="3">
    <location>
        <begin position="118"/>
        <end position="190"/>
    </location>
</feature>
<evidence type="ECO:0000313" key="4">
    <source>
        <dbReference type="EMBL" id="AUB82201.1"/>
    </source>
</evidence>
<dbReference type="Proteomes" id="UP000232638">
    <property type="component" value="Chromosome"/>
</dbReference>
<feature type="region of interest" description="Disordered" evidence="1">
    <location>
        <begin position="188"/>
        <end position="261"/>
    </location>
</feature>
<feature type="transmembrane region" description="Helical" evidence="2">
    <location>
        <begin position="987"/>
        <end position="1013"/>
    </location>
</feature>
<accession>A0A2K8UAV9</accession>
<keyword evidence="2" id="KW-1133">Transmembrane helix</keyword>
<dbReference type="RefSeq" id="WP_100919941.1">
    <property type="nucleotide sequence ID" value="NZ_CP020370.1"/>
</dbReference>
<evidence type="ECO:0000256" key="1">
    <source>
        <dbReference type="SAM" id="MobiDB-lite"/>
    </source>
</evidence>
<evidence type="ECO:0000256" key="2">
    <source>
        <dbReference type="SAM" id="Phobius"/>
    </source>
</evidence>
<feature type="compositionally biased region" description="Low complexity" evidence="1">
    <location>
        <begin position="1"/>
        <end position="26"/>
    </location>
</feature>
<proteinExistence type="predicted"/>
<feature type="compositionally biased region" description="Low complexity" evidence="1">
    <location>
        <begin position="328"/>
        <end position="345"/>
    </location>
</feature>
<dbReference type="Pfam" id="PF13699">
    <property type="entry name" value="eCIS_core"/>
    <property type="match status" value="1"/>
</dbReference>
<dbReference type="OrthoDB" id="5797410at2"/>
<sequence>MNPPAAQSPAKAKSNGSVPTRPGAAEPPERARPNPVWTQLALAGIRPKLAVGAPDDPLEREADQVAEALARPPAKAGVRVTPVTDRALRRVGTGDAVGGVADGGPLEERIRSPHGGTPLPPGLRADMEAGLGADLSPVRVHDSGADQQTAADLNARAFTHGAHIWLGSGSSVADRRLMAHELTHVVQQGGVARTDGEAVDDPERTRPANDLLQRSPTQDQAADQPTQTQDHPGQRHPAPAGSAPAAGRDPDPGPDQATKGAAEPALPFATAITLSPEPQGDDTQGQGLTAPEPLPEADPGDHAAAASAGTADDTEPGGSADGEDQALPDQAAPDTEPAATADLGPPAGGPAGSTQRGSGPPTLVQREADGSPGLLERAGGFVRGLGARVVDAGTDLVAGARERIHGLVAGLSAGWTGLTSQAQAAFASLRAGFGGFMNGLSRTARGVAAAVQGGWTALSQVTRRLTSGLTGRLTGVVGTVFGSARAVAAAIARLDAEGARAAWQRLIGSIGGVDRWLRAAAQGIAARLAGLWRRLGERFASLSARLAGQARGLFNRLQSAAAGLRNRLASAWDALQRRASGLSTLVAGLPGPIRSLLATLASWGQGIWNGIRQGWLRLSETIGTVVAAIRQRLSALWQRVQQQAAAWWGRIRRLWGDLQRWSQRLVQRLTDGVRSIWGRLRNLSIATLLRGLAALAQVIHFGRRIVDGLREFLSPIAAAATNRVYAAMPNRALGYVGEQIERLGGARAVVGPLPAAGVAGTAAPVIQRLPRDTVGWADIKTGVWGALKGIWERLSWSSVFSMVLDALLEQVVPVVAIYRQGRDFVTQDIPMIIAGLFRPRNLLTHPLDALHDIYSNILNLFNNFLLAVLRRIVNILMAFMLWITIILTVIGLVGGSVAVGILAGVLGGLATLGIGAGPAAAAGAGAGGAAGAGVGFGVAALVNEAIFFAFLAVNGATILALLLGLATARQTDEERRHQYAQVAESGIAVGVGLALLALAWLAGVVAKGVAALLRRLRLVPPIALPPRLSRFLRGAGSVRKPRPGAEPVESVAERLVAEQRLAPQVGGALAARLVAELGPRAALELVEHLGANNVRRLGAELGPRAIQTIGRSLEAALVERLLDAGLRPSAIDTAVSAGQSARLAALRTPQAVALASLSEGGFRRIIGLAEPQYQRFIALGPEQLRTFAGMDRGAFERFAALSDTSFERFRPLSADKLRALAGVSDQAFNRYAVLAPADFTKFEALGAAALERFAGLGDAAFNRFAALAPAELQKFATLPGTALERFGVMDQARFDVFAREAQPATIARFAALSDAAFNRYAAIRYTGAELNKLGLVDVGALQNLATVTSDGHLTFLTKRLDATTLGNLGGLSGPEIDGLVTRVGTDPQRLTTLGSLSAGEVRGFLAIADDPLLQRFAGLPAGEIAAFRGLATPELERFAQVAGGDLRKFGRLDPAAVRRLASLSPDRLARFGTLTEAQLAVWGGVPPGTLARFAAEDALTLGKLADGAGSAGLNRLALLPGRFVAEFALLEVAAMDRYLRLPGARLAKFEGMTAFNMQQLANRPPGELERLAATRSPAELLADAGDTAADRAANAARVAALDDPARNPHTGRPLGHASEHSAAMARSPAPGVMSPVERRLRTGAVPAAGGGVIIGPRPPEVSVFASDAAQLEAVRLGRAQLQTEIAAGRAIGPGPGGRHSFATADGTAPALSGAGYSYRIEGGTLDAHGNLTGGTLVRRQVAGFRIIFDPTTAHPGTPADYRVVTTFPE</sequence>
<keyword evidence="2" id="KW-0812">Transmembrane</keyword>
<keyword evidence="2" id="KW-0472">Membrane</keyword>
<feature type="compositionally biased region" description="Low complexity" evidence="1">
    <location>
        <begin position="237"/>
        <end position="247"/>
    </location>
</feature>
<feature type="region of interest" description="Disordered" evidence="1">
    <location>
        <begin position="273"/>
        <end position="374"/>
    </location>
</feature>
<feature type="compositionally biased region" description="Low complexity" evidence="1">
    <location>
        <begin position="216"/>
        <end position="230"/>
    </location>
</feature>
<feature type="compositionally biased region" description="Low complexity" evidence="1">
    <location>
        <begin position="302"/>
        <end position="311"/>
    </location>
</feature>
<feature type="transmembrane region" description="Helical" evidence="2">
    <location>
        <begin position="945"/>
        <end position="966"/>
    </location>
</feature>
<feature type="transmembrane region" description="Helical" evidence="2">
    <location>
        <begin position="879"/>
        <end position="912"/>
    </location>
</feature>
<feature type="region of interest" description="Disordered" evidence="1">
    <location>
        <begin position="1603"/>
        <end position="1633"/>
    </location>
</feature>
<name>A0A2K8UAV9_9GAMM</name>
<dbReference type="KEGG" id="tsy:THSYN_15420"/>